<keyword evidence="12" id="KW-1185">Reference proteome</keyword>
<dbReference type="Pfam" id="PF00871">
    <property type="entry name" value="Acetate_kinase"/>
    <property type="match status" value="1"/>
</dbReference>
<dbReference type="PIRSF" id="PIRSF036458">
    <property type="entry name" value="Butyrate_kin"/>
    <property type="match status" value="1"/>
</dbReference>
<dbReference type="InterPro" id="IPR043129">
    <property type="entry name" value="ATPase_NBD"/>
</dbReference>
<dbReference type="GO" id="GO:0005737">
    <property type="term" value="C:cytoplasm"/>
    <property type="evidence" value="ECO:0007669"/>
    <property type="project" value="UniProtKB-SubCell"/>
</dbReference>
<dbReference type="GO" id="GO:0005524">
    <property type="term" value="F:ATP binding"/>
    <property type="evidence" value="ECO:0007669"/>
    <property type="project" value="UniProtKB-KW"/>
</dbReference>
<keyword evidence="3 9" id="KW-0963">Cytoplasm</keyword>
<protein>
    <recommendedName>
        <fullName evidence="9">Probable butyrate kinase</fullName>
        <shortName evidence="9">BK</shortName>
        <ecNumber evidence="9">2.7.2.7</ecNumber>
    </recommendedName>
    <alternativeName>
        <fullName evidence="9">Branched-chain carboxylic acid kinase</fullName>
    </alternativeName>
</protein>
<dbReference type="PROSITE" id="PS01075">
    <property type="entry name" value="ACETATE_KINASE_1"/>
    <property type="match status" value="1"/>
</dbReference>
<evidence type="ECO:0000256" key="3">
    <source>
        <dbReference type="ARBA" id="ARBA00022490"/>
    </source>
</evidence>
<gene>
    <name evidence="11" type="primary">buk1</name>
    <name evidence="9" type="synonym">buk</name>
    <name evidence="11" type="ORF">EAL2_c07710</name>
</gene>
<dbReference type="PANTHER" id="PTHR21060">
    <property type="entry name" value="ACETATE KINASE"/>
    <property type="match status" value="1"/>
</dbReference>
<comment type="similarity">
    <text evidence="2 9 10">Belongs to the acetokinase family.</text>
</comment>
<dbReference type="CDD" id="cd24011">
    <property type="entry name" value="ASKHA_NBD_BK"/>
    <property type="match status" value="1"/>
</dbReference>
<evidence type="ECO:0000256" key="5">
    <source>
        <dbReference type="ARBA" id="ARBA00022741"/>
    </source>
</evidence>
<reference evidence="11 12" key="1">
    <citation type="journal article" date="2014" name="Genome Announc.">
        <title>Complete Genome Sequence of Amino Acid-Utilizing Eubacterium acidaminophilum al-2 (DSM 3953).</title>
        <authorList>
            <person name="Poehlein A."/>
            <person name="Andreesen J.R."/>
            <person name="Daniel R."/>
        </authorList>
    </citation>
    <scope>NUCLEOTIDE SEQUENCE [LARGE SCALE GENOMIC DNA]</scope>
    <source>
        <strain evidence="11 12">DSM 3953</strain>
    </source>
</reference>
<evidence type="ECO:0000256" key="2">
    <source>
        <dbReference type="ARBA" id="ARBA00008748"/>
    </source>
</evidence>
<dbReference type="Gene3D" id="3.30.420.40">
    <property type="match status" value="2"/>
</dbReference>
<evidence type="ECO:0000313" key="11">
    <source>
        <dbReference type="EMBL" id="AHM56071.1"/>
    </source>
</evidence>
<dbReference type="OrthoDB" id="9771859at2"/>
<dbReference type="GO" id="GO:0008776">
    <property type="term" value="F:acetate kinase activity"/>
    <property type="evidence" value="ECO:0007669"/>
    <property type="project" value="TreeGrafter"/>
</dbReference>
<dbReference type="PROSITE" id="PS01076">
    <property type="entry name" value="ACETATE_KINASE_2"/>
    <property type="match status" value="1"/>
</dbReference>
<dbReference type="NCBIfam" id="NF002834">
    <property type="entry name" value="PRK03011.1-5"/>
    <property type="match status" value="1"/>
</dbReference>
<dbReference type="AlphaFoldDB" id="W8U538"/>
<dbReference type="NCBIfam" id="TIGR02707">
    <property type="entry name" value="butyr_kinase"/>
    <property type="match status" value="1"/>
</dbReference>
<dbReference type="InterPro" id="IPR011245">
    <property type="entry name" value="Butyrate_kin"/>
</dbReference>
<dbReference type="PRINTS" id="PR00471">
    <property type="entry name" value="ACETATEKNASE"/>
</dbReference>
<dbReference type="Proteomes" id="UP000019591">
    <property type="component" value="Chromosome"/>
</dbReference>
<keyword evidence="4 9" id="KW-0808">Transferase</keyword>
<keyword evidence="5 9" id="KW-0547">Nucleotide-binding</keyword>
<name>W8U538_PEPAC</name>
<dbReference type="GO" id="GO:0006083">
    <property type="term" value="P:acetate metabolic process"/>
    <property type="evidence" value="ECO:0007669"/>
    <property type="project" value="TreeGrafter"/>
</dbReference>
<dbReference type="GO" id="GO:0047761">
    <property type="term" value="F:butyrate kinase activity"/>
    <property type="evidence" value="ECO:0007669"/>
    <property type="project" value="UniProtKB-UniRule"/>
</dbReference>
<organism evidence="11 12">
    <name type="scientific">Peptoclostridium acidaminophilum DSM 3953</name>
    <dbReference type="NCBI Taxonomy" id="1286171"/>
    <lineage>
        <taxon>Bacteria</taxon>
        <taxon>Bacillati</taxon>
        <taxon>Bacillota</taxon>
        <taxon>Clostridia</taxon>
        <taxon>Peptostreptococcales</taxon>
        <taxon>Peptoclostridiaceae</taxon>
        <taxon>Peptoclostridium</taxon>
    </lineage>
</organism>
<sequence length="355" mass="38481">MGLDYKILTINPGSTSTKIAVFENESMLFDETLRHPEELLQKYEGILGQDKFRREAILNFLKEKGVDVSELDAVVGRGGMIKPLEGGTYTINEKMIKDLQCEAVHASNIAGLIAYDMSKEVGIPSFVVDPPVVDEMEDIAKISGFPGIERSSRFHALNQKAVARRIAMELGKLYEECNFVVAHVGGGITVGAHRSGRVIDVNNGLDGEGPFSPNRSGGFPVGDLVELCFSGDYTKEQIKGMIVGNSGLVGYLGVNDAREVEKMIDCGDEKAKLIYDAMAYQVAKEIGACAVVLSGNVDAIILTGGIAYSEKFTKAVRDRVEFIGQFIVYPGEDELRALAEGGLGVLRGETAPREY</sequence>
<comment type="subcellular location">
    <subcellularLocation>
        <location evidence="1 9">Cytoplasm</location>
    </subcellularLocation>
</comment>
<evidence type="ECO:0000313" key="12">
    <source>
        <dbReference type="Proteomes" id="UP000019591"/>
    </source>
</evidence>
<evidence type="ECO:0000256" key="6">
    <source>
        <dbReference type="ARBA" id="ARBA00022777"/>
    </source>
</evidence>
<dbReference type="InterPro" id="IPR023865">
    <property type="entry name" value="Aliphatic_acid_kinase_CS"/>
</dbReference>
<keyword evidence="7 9" id="KW-0067">ATP-binding</keyword>
<dbReference type="eggNOG" id="COG3426">
    <property type="taxonomic scope" value="Bacteria"/>
</dbReference>
<dbReference type="PATRIC" id="fig|1286171.3.peg.716"/>
<dbReference type="EC" id="2.7.2.7" evidence="9"/>
<dbReference type="SUPFAM" id="SSF53067">
    <property type="entry name" value="Actin-like ATPase domain"/>
    <property type="match status" value="2"/>
</dbReference>
<dbReference type="STRING" id="1286171.EAL2_c07710"/>
<dbReference type="KEGG" id="eac:EAL2_c07710"/>
<keyword evidence="6 9" id="KW-0418">Kinase</keyword>
<dbReference type="HOGENOM" id="CLU_048716_0_0_9"/>
<evidence type="ECO:0000256" key="10">
    <source>
        <dbReference type="RuleBase" id="RU003835"/>
    </source>
</evidence>
<proteinExistence type="inferred from homology"/>
<evidence type="ECO:0000256" key="1">
    <source>
        <dbReference type="ARBA" id="ARBA00004496"/>
    </source>
</evidence>
<evidence type="ECO:0000256" key="7">
    <source>
        <dbReference type="ARBA" id="ARBA00022840"/>
    </source>
</evidence>
<dbReference type="InterPro" id="IPR000890">
    <property type="entry name" value="Aliphatic_acid_kin_short-chain"/>
</dbReference>
<dbReference type="HAMAP" id="MF_00542">
    <property type="entry name" value="Butyrate_kinase"/>
    <property type="match status" value="1"/>
</dbReference>
<comment type="catalytic activity">
    <reaction evidence="8 9">
        <text>butanoate + ATP = butanoyl phosphate + ADP</text>
        <dbReference type="Rhea" id="RHEA:13585"/>
        <dbReference type="ChEBI" id="CHEBI:17968"/>
        <dbReference type="ChEBI" id="CHEBI:30616"/>
        <dbReference type="ChEBI" id="CHEBI:58079"/>
        <dbReference type="ChEBI" id="CHEBI:456216"/>
        <dbReference type="EC" id="2.7.2.7"/>
    </reaction>
</comment>
<evidence type="ECO:0000256" key="9">
    <source>
        <dbReference type="HAMAP-Rule" id="MF_00542"/>
    </source>
</evidence>
<evidence type="ECO:0000256" key="4">
    <source>
        <dbReference type="ARBA" id="ARBA00022679"/>
    </source>
</evidence>
<dbReference type="RefSeq" id="WP_096325236.1">
    <property type="nucleotide sequence ID" value="NZ_CP007452.1"/>
</dbReference>
<evidence type="ECO:0000256" key="8">
    <source>
        <dbReference type="ARBA" id="ARBA00048596"/>
    </source>
</evidence>
<dbReference type="EMBL" id="CP007452">
    <property type="protein sequence ID" value="AHM56071.1"/>
    <property type="molecule type" value="Genomic_DNA"/>
</dbReference>
<accession>W8U538</accession>
<dbReference type="PANTHER" id="PTHR21060:SF3">
    <property type="entry name" value="BUTYRATE KINASE 2-RELATED"/>
    <property type="match status" value="1"/>
</dbReference>